<gene>
    <name evidence="6" type="ORF">SLS62_001983</name>
</gene>
<evidence type="ECO:0000256" key="2">
    <source>
        <dbReference type="ARBA" id="ARBA00022980"/>
    </source>
</evidence>
<dbReference type="Gene3D" id="4.10.640.10">
    <property type="entry name" value="Ribosomal protein S18"/>
    <property type="match status" value="1"/>
</dbReference>
<evidence type="ECO:0000313" key="6">
    <source>
        <dbReference type="EMBL" id="KAK7756040.1"/>
    </source>
</evidence>
<dbReference type="PANTHER" id="PTHR13479:SF40">
    <property type="entry name" value="SMALL RIBOSOMAL SUBUNIT PROTEIN BS18M"/>
    <property type="match status" value="1"/>
</dbReference>
<evidence type="ECO:0000256" key="1">
    <source>
        <dbReference type="ARBA" id="ARBA00005589"/>
    </source>
</evidence>
<evidence type="ECO:0000313" key="7">
    <source>
        <dbReference type="Proteomes" id="UP001320420"/>
    </source>
</evidence>
<dbReference type="FunFam" id="4.10.640.10:FF:000013">
    <property type="entry name" value="37S ribosomal protein S18"/>
    <property type="match status" value="1"/>
</dbReference>
<keyword evidence="2" id="KW-0689">Ribosomal protein</keyword>
<dbReference type="GO" id="GO:0070181">
    <property type="term" value="F:small ribosomal subunit rRNA binding"/>
    <property type="evidence" value="ECO:0007669"/>
    <property type="project" value="TreeGrafter"/>
</dbReference>
<sequence>MPPRLPLVAALRRPLAFLRPAQAAKLSTSLPAQALKDIPSPEATQSESSPSSASASPTPTPQLSSTTSAILGLERPSRAPPSGPLDPTNAVSGLFDRMTAPAPNGNRPRAGGLGGSGDGGLGGSPRRRFVDEDLREKGTQDDYARQMTRRWRAGDVYAPHDLSPSEMGKWRRNRARKQDLVDILGLKPLDMYRNFSVISEFMTTHGRIKRSVETGLRPANQRKMAKAIRRAIGLGLHPSVHHHPEILARDPIRRLAQNQPTVYNHKI</sequence>
<proteinExistence type="inferred from homology"/>
<dbReference type="InterPro" id="IPR036870">
    <property type="entry name" value="Ribosomal_bS18_sf"/>
</dbReference>
<feature type="compositionally biased region" description="Gly residues" evidence="5">
    <location>
        <begin position="111"/>
        <end position="123"/>
    </location>
</feature>
<dbReference type="Pfam" id="PF01084">
    <property type="entry name" value="Ribosomal_S18"/>
    <property type="match status" value="1"/>
</dbReference>
<dbReference type="EMBL" id="JAKJXP020000009">
    <property type="protein sequence ID" value="KAK7756040.1"/>
    <property type="molecule type" value="Genomic_DNA"/>
</dbReference>
<feature type="region of interest" description="Disordered" evidence="5">
    <location>
        <begin position="36"/>
        <end position="143"/>
    </location>
</feature>
<dbReference type="GO" id="GO:0003735">
    <property type="term" value="F:structural constituent of ribosome"/>
    <property type="evidence" value="ECO:0007669"/>
    <property type="project" value="InterPro"/>
</dbReference>
<reference evidence="6 7" key="1">
    <citation type="submission" date="2024-02" db="EMBL/GenBank/DDBJ databases">
        <title>De novo assembly and annotation of 12 fungi associated with fruit tree decline syndrome in Ontario, Canada.</title>
        <authorList>
            <person name="Sulman M."/>
            <person name="Ellouze W."/>
            <person name="Ilyukhin E."/>
        </authorList>
    </citation>
    <scope>NUCLEOTIDE SEQUENCE [LARGE SCALE GENOMIC DNA]</scope>
    <source>
        <strain evidence="6 7">M11/M66-122</strain>
    </source>
</reference>
<keyword evidence="3" id="KW-0687">Ribonucleoprotein</keyword>
<dbReference type="PANTHER" id="PTHR13479">
    <property type="entry name" value="30S RIBOSOMAL PROTEIN S18"/>
    <property type="match status" value="1"/>
</dbReference>
<dbReference type="InterPro" id="IPR001648">
    <property type="entry name" value="Ribosomal_bS18"/>
</dbReference>
<accession>A0AAN9V117</accession>
<organism evidence="6 7">
    <name type="scientific">Diatrype stigma</name>
    <dbReference type="NCBI Taxonomy" id="117547"/>
    <lineage>
        <taxon>Eukaryota</taxon>
        <taxon>Fungi</taxon>
        <taxon>Dikarya</taxon>
        <taxon>Ascomycota</taxon>
        <taxon>Pezizomycotina</taxon>
        <taxon>Sordariomycetes</taxon>
        <taxon>Xylariomycetidae</taxon>
        <taxon>Xylariales</taxon>
        <taxon>Diatrypaceae</taxon>
        <taxon>Diatrype</taxon>
    </lineage>
</organism>
<evidence type="ECO:0000256" key="3">
    <source>
        <dbReference type="ARBA" id="ARBA00023274"/>
    </source>
</evidence>
<feature type="compositionally biased region" description="Basic and acidic residues" evidence="5">
    <location>
        <begin position="128"/>
        <end position="143"/>
    </location>
</feature>
<protein>
    <recommendedName>
        <fullName evidence="4">Small ribosomal subunit protein bS18m</fullName>
    </recommendedName>
</protein>
<comment type="caution">
    <text evidence="6">The sequence shown here is derived from an EMBL/GenBank/DDBJ whole genome shotgun (WGS) entry which is preliminary data.</text>
</comment>
<dbReference type="SUPFAM" id="SSF46911">
    <property type="entry name" value="Ribosomal protein S18"/>
    <property type="match status" value="1"/>
</dbReference>
<keyword evidence="7" id="KW-1185">Reference proteome</keyword>
<evidence type="ECO:0000256" key="4">
    <source>
        <dbReference type="ARBA" id="ARBA00035264"/>
    </source>
</evidence>
<dbReference type="GO" id="GO:0032543">
    <property type="term" value="P:mitochondrial translation"/>
    <property type="evidence" value="ECO:0007669"/>
    <property type="project" value="TreeGrafter"/>
</dbReference>
<dbReference type="Proteomes" id="UP001320420">
    <property type="component" value="Unassembled WGS sequence"/>
</dbReference>
<name>A0AAN9V117_9PEZI</name>
<comment type="similarity">
    <text evidence="1">Belongs to the bacterial ribosomal protein bS18 family.</text>
</comment>
<dbReference type="GO" id="GO:0005763">
    <property type="term" value="C:mitochondrial small ribosomal subunit"/>
    <property type="evidence" value="ECO:0007669"/>
    <property type="project" value="TreeGrafter"/>
</dbReference>
<evidence type="ECO:0000256" key="5">
    <source>
        <dbReference type="SAM" id="MobiDB-lite"/>
    </source>
</evidence>
<feature type="compositionally biased region" description="Low complexity" evidence="5">
    <location>
        <begin position="40"/>
        <end position="69"/>
    </location>
</feature>
<dbReference type="AlphaFoldDB" id="A0AAN9V117"/>